<feature type="region of interest" description="Disordered" evidence="1">
    <location>
        <begin position="268"/>
        <end position="295"/>
    </location>
</feature>
<evidence type="ECO:0000313" key="2">
    <source>
        <dbReference type="EMBL" id="RRT51064.1"/>
    </source>
</evidence>
<comment type="caution">
    <text evidence="2">The sequence shown here is derived from an EMBL/GenBank/DDBJ whole genome shotgun (WGS) entry which is preliminary data.</text>
</comment>
<accession>A0A426YH23</accession>
<feature type="compositionally biased region" description="Low complexity" evidence="1">
    <location>
        <begin position="40"/>
        <end position="51"/>
    </location>
</feature>
<reference evidence="2 3" key="1">
    <citation type="journal article" date="2014" name="Agronomy (Basel)">
        <title>A Draft Genome Sequence for Ensete ventricosum, the Drought-Tolerant Tree Against Hunger.</title>
        <authorList>
            <person name="Harrison J."/>
            <person name="Moore K.A."/>
            <person name="Paszkiewicz K."/>
            <person name="Jones T."/>
            <person name="Grant M."/>
            <person name="Ambacheew D."/>
            <person name="Muzemil S."/>
            <person name="Studholme D.J."/>
        </authorList>
    </citation>
    <scope>NUCLEOTIDE SEQUENCE [LARGE SCALE GENOMIC DNA]</scope>
</reference>
<name>A0A426YH23_ENSVE</name>
<proteinExistence type="predicted"/>
<feature type="region of interest" description="Disordered" evidence="1">
    <location>
        <begin position="1"/>
        <end position="51"/>
    </location>
</feature>
<protein>
    <submittedName>
        <fullName evidence="2">Uncharacterized protein</fullName>
    </submittedName>
</protein>
<dbReference type="EMBL" id="AMZH03012412">
    <property type="protein sequence ID" value="RRT51064.1"/>
    <property type="molecule type" value="Genomic_DNA"/>
</dbReference>
<evidence type="ECO:0000256" key="1">
    <source>
        <dbReference type="SAM" id="MobiDB-lite"/>
    </source>
</evidence>
<dbReference type="Proteomes" id="UP000287651">
    <property type="component" value="Unassembled WGS sequence"/>
</dbReference>
<gene>
    <name evidence="2" type="ORF">B296_00049139</name>
</gene>
<sequence length="295" mass="31904">MLASLSDSFPTPQHLFPLNGHPTTKKKREKEERERRRAPLPRCSSLPPSLPRQSLPSSFQLAFFIAALLSSSIAAASHTSPPAATSVAAPPSRHAPVPQRSLLLATPSAPAHNSVASASYCCSALVPLPIAAATPICCLQPYPAGHPCHLLRQPLQPTIATSFPQPPPLLPAVLDRCSNRAQPPIPCSNNRSHNQSPRQPQPLPFLHPCCHQSLSSPPLLNRSRSRIFLLPATIDGQTSVVHSQHRRCCLPYRISILLSPVSRCPLPRPHHHPTQRRTAAGHLCSSPHLSPASLQ</sequence>
<organism evidence="2 3">
    <name type="scientific">Ensete ventricosum</name>
    <name type="common">Abyssinian banana</name>
    <name type="synonym">Musa ensete</name>
    <dbReference type="NCBI Taxonomy" id="4639"/>
    <lineage>
        <taxon>Eukaryota</taxon>
        <taxon>Viridiplantae</taxon>
        <taxon>Streptophyta</taxon>
        <taxon>Embryophyta</taxon>
        <taxon>Tracheophyta</taxon>
        <taxon>Spermatophyta</taxon>
        <taxon>Magnoliopsida</taxon>
        <taxon>Liliopsida</taxon>
        <taxon>Zingiberales</taxon>
        <taxon>Musaceae</taxon>
        <taxon>Ensete</taxon>
    </lineage>
</organism>
<feature type="compositionally biased region" description="Polar residues" evidence="1">
    <location>
        <begin position="1"/>
        <end position="11"/>
    </location>
</feature>
<dbReference type="AlphaFoldDB" id="A0A426YH23"/>
<evidence type="ECO:0000313" key="3">
    <source>
        <dbReference type="Proteomes" id="UP000287651"/>
    </source>
</evidence>